<organism evidence="2 3">
    <name type="scientific">Chitinophaga terrae</name>
    <name type="common">ex Kim and Jung 2007</name>
    <dbReference type="NCBI Taxonomy" id="408074"/>
    <lineage>
        <taxon>Bacteria</taxon>
        <taxon>Pseudomonadati</taxon>
        <taxon>Bacteroidota</taxon>
        <taxon>Chitinophagia</taxon>
        <taxon>Chitinophagales</taxon>
        <taxon>Chitinophagaceae</taxon>
        <taxon>Chitinophaga</taxon>
    </lineage>
</organism>
<proteinExistence type="predicted"/>
<feature type="chain" id="PRO_5011553102" description="DUF1579 domain-containing protein" evidence="1">
    <location>
        <begin position="23"/>
        <end position="188"/>
    </location>
</feature>
<reference evidence="3" key="1">
    <citation type="submission" date="2016-10" db="EMBL/GenBank/DDBJ databases">
        <authorList>
            <person name="Varghese N."/>
            <person name="Submissions S."/>
        </authorList>
    </citation>
    <scope>NUCLEOTIDE SEQUENCE [LARGE SCALE GENOMIC DNA]</scope>
    <source>
        <strain evidence="3">DSM 23920</strain>
    </source>
</reference>
<evidence type="ECO:0008006" key="4">
    <source>
        <dbReference type="Google" id="ProtNLM"/>
    </source>
</evidence>
<dbReference type="Proteomes" id="UP000199656">
    <property type="component" value="Unassembled WGS sequence"/>
</dbReference>
<accession>A0A1H3X9Q7</accession>
<evidence type="ECO:0000313" key="3">
    <source>
        <dbReference type="Proteomes" id="UP000199656"/>
    </source>
</evidence>
<dbReference type="AlphaFoldDB" id="A0A1H3X9Q7"/>
<evidence type="ECO:0000313" key="2">
    <source>
        <dbReference type="EMBL" id="SDZ96023.1"/>
    </source>
</evidence>
<dbReference type="EMBL" id="FNRL01000001">
    <property type="protein sequence ID" value="SDZ96023.1"/>
    <property type="molecule type" value="Genomic_DNA"/>
</dbReference>
<protein>
    <recommendedName>
        <fullName evidence="4">DUF1579 domain-containing protein</fullName>
    </recommendedName>
</protein>
<evidence type="ECO:0000256" key="1">
    <source>
        <dbReference type="SAM" id="SignalP"/>
    </source>
</evidence>
<sequence length="188" mass="20982">MRRKLLFFLAVSAVLTCQTLKAQNTGAPDQNWMAAITPGPFHQKLAQLEGDFTSETTVWMMPDNPMKASGDCTNKMIMSGRYLESKYNGNMMGMPFEGLGTLGYDNISKSFVNTWIDNLGTGIMVLTGKMTSDDVLELKGQITDPMSGKVQSIRQTLKWVDATHHIIEMFADINGKEMKTMEIKLTKK</sequence>
<dbReference type="RefSeq" id="WP_089757984.1">
    <property type="nucleotide sequence ID" value="NZ_BKAT01000012.1"/>
</dbReference>
<dbReference type="InterPro" id="IPR011473">
    <property type="entry name" value="DUF1579"/>
</dbReference>
<gene>
    <name evidence="2" type="ORF">SAMN05660909_00341</name>
</gene>
<keyword evidence="1" id="KW-0732">Signal</keyword>
<dbReference type="OrthoDB" id="277821at2"/>
<name>A0A1H3X9Q7_9BACT</name>
<keyword evidence="3" id="KW-1185">Reference proteome</keyword>
<dbReference type="STRING" id="408074.SAMN05660909_00341"/>
<feature type="signal peptide" evidence="1">
    <location>
        <begin position="1"/>
        <end position="22"/>
    </location>
</feature>
<dbReference type="Pfam" id="PF07617">
    <property type="entry name" value="DUF1579"/>
    <property type="match status" value="1"/>
</dbReference>